<dbReference type="InterPro" id="IPR008979">
    <property type="entry name" value="Galactose-bd-like_sf"/>
</dbReference>
<dbReference type="AlphaFoldDB" id="A0A0M9DLF4"/>
<dbReference type="RefSeq" id="WP_053994257.1">
    <property type="nucleotide sequence ID" value="NZ_CP065643.1"/>
</dbReference>
<proteinExistence type="predicted"/>
<dbReference type="STRING" id="33935.ADM90_06805"/>
<dbReference type="Proteomes" id="UP000037977">
    <property type="component" value="Unassembled WGS sequence"/>
</dbReference>
<dbReference type="InterPro" id="IPR000421">
    <property type="entry name" value="FA58C"/>
</dbReference>
<feature type="domain" description="F5/8 type C" evidence="1">
    <location>
        <begin position="5"/>
        <end position="154"/>
    </location>
</feature>
<feature type="domain" description="F5/8 type C" evidence="1">
    <location>
        <begin position="249"/>
        <end position="395"/>
    </location>
</feature>
<comment type="caution">
    <text evidence="2">The sequence shown here is derived from an EMBL/GenBank/DDBJ whole genome shotgun (WGS) entry which is preliminary data.</text>
</comment>
<dbReference type="EMBL" id="LGCI01000005">
    <property type="protein sequence ID" value="KOY83013.1"/>
    <property type="molecule type" value="Genomic_DNA"/>
</dbReference>
<dbReference type="PATRIC" id="fig|33935.3.peg.802"/>
<organism evidence="2 3">
    <name type="scientific">Lysinibacillus macroides</name>
    <dbReference type="NCBI Taxonomy" id="33935"/>
    <lineage>
        <taxon>Bacteria</taxon>
        <taxon>Bacillati</taxon>
        <taxon>Bacillota</taxon>
        <taxon>Bacilli</taxon>
        <taxon>Bacillales</taxon>
        <taxon>Bacillaceae</taxon>
        <taxon>Lysinibacillus</taxon>
    </lineage>
</organism>
<dbReference type="SUPFAM" id="SSF49785">
    <property type="entry name" value="Galactose-binding domain-like"/>
    <property type="match status" value="2"/>
</dbReference>
<dbReference type="Pfam" id="PF00754">
    <property type="entry name" value="F5_F8_type_C"/>
    <property type="match status" value="2"/>
</dbReference>
<sequence length="400" mass="45523">MAGNITWYEINMTSNTSPSPYVASASSLHNSGSTAWGAFNGLPSGQWVTPDNVGVGSWIQIYLGEETKVNWIQINPRNDTYFYQNPYKFKIQYSMNGADWSDSEIIVSHKFTSINDGFKTKLESTIKGKYFRLYVTELFLGNHNISIGEIIYGYENSDRMIIKSPMTNKHYSLAENTLIHLPNSSPKNMILHGIEQGKEIQLDVPFTKHNYVNALPIANVKGKVFTQDIGRINTLNTKEVKESDFKLLYTWYETKMTSNNTPSPLTVNANSEFNTDQQAWRAFNGDVYGLPWATVNNAHNNSWIQIDFGTIRKINIVQLTPRNAPNINQTPKDFYIQTSKDNQNWTTVGEFNISDWVEFTPKMLQLNFSEARYCKITHRTVNGGANASWAEVLFGLREVN</sequence>
<evidence type="ECO:0000313" key="3">
    <source>
        <dbReference type="Proteomes" id="UP000037977"/>
    </source>
</evidence>
<dbReference type="Gene3D" id="2.60.120.260">
    <property type="entry name" value="Galactose-binding domain-like"/>
    <property type="match status" value="2"/>
</dbReference>
<evidence type="ECO:0000313" key="2">
    <source>
        <dbReference type="EMBL" id="KOY83013.1"/>
    </source>
</evidence>
<accession>A0A0M9DLF4</accession>
<protein>
    <recommendedName>
        <fullName evidence="1">F5/8 type C domain-containing protein</fullName>
    </recommendedName>
</protein>
<dbReference type="OrthoDB" id="2735904at2"/>
<name>A0A0M9DLF4_9BACI</name>
<evidence type="ECO:0000259" key="1">
    <source>
        <dbReference type="PROSITE" id="PS50022"/>
    </source>
</evidence>
<gene>
    <name evidence="2" type="ORF">ADM90_06805</name>
</gene>
<dbReference type="PROSITE" id="PS50022">
    <property type="entry name" value="FA58C_3"/>
    <property type="match status" value="2"/>
</dbReference>
<keyword evidence="3" id="KW-1185">Reference proteome</keyword>
<reference evidence="2 3" key="1">
    <citation type="submission" date="2015-07" db="EMBL/GenBank/DDBJ databases">
        <title>Genome sequencing project for genomic taxonomy and phylogenomics of Bacillus-like bacteria.</title>
        <authorList>
            <person name="Liu B."/>
            <person name="Wang J."/>
            <person name="Zhu Y."/>
            <person name="Liu G."/>
            <person name="Chen Q."/>
            <person name="Chen Z."/>
            <person name="Che J."/>
            <person name="Ge C."/>
            <person name="Shi H."/>
            <person name="Pan Z."/>
            <person name="Liu X."/>
        </authorList>
    </citation>
    <scope>NUCLEOTIDE SEQUENCE [LARGE SCALE GENOMIC DNA]</scope>
    <source>
        <strain evidence="2 3">DSM 54</strain>
    </source>
</reference>